<evidence type="ECO:0000256" key="4">
    <source>
        <dbReference type="ARBA" id="ARBA00022475"/>
    </source>
</evidence>
<evidence type="ECO:0000313" key="15">
    <source>
        <dbReference type="EMBL" id="USQ80674.1"/>
    </source>
</evidence>
<dbReference type="Pfam" id="PF00474">
    <property type="entry name" value="SSF"/>
    <property type="match status" value="1"/>
</dbReference>
<keyword evidence="7 14" id="KW-1133">Transmembrane helix</keyword>
<keyword evidence="8 14" id="KW-0915">Sodium</keyword>
<accession>A0ABY4YVW8</accession>
<dbReference type="NCBIfam" id="TIGR00813">
    <property type="entry name" value="sss"/>
    <property type="match status" value="1"/>
</dbReference>
<sequence length="508" mass="53687">MSEQTYQLIAIGVYFALMLGIGFYAYRQTSDLGDYMLAGRNLPPGVAALSAGASDMSGWLLMGLPGAIYATGLVEAWIAIGLTVGAYLNWKFVAPRLRSYTEVSNNSITVPSFLENRFKDHSHALRLTAGIIILVFFTFYVSSGMVAGGVFFESSFNSNYLTGMLLVAGVTLLYTLFGGFLGASLTDVAQGLLMLAALILVPIVTIFSMGGFGEVFSSIDAADAAFNATVSDPADELNRTSLLFGGTLLGIISAAAWGLGYFGQPHIIVRFMALRSAADAKAGRRIGISWMVLVACGAIVTGLIGVGYFYTSGEELANPETVFLRLSQIMFHPIIAGFVLAAVLAAIMSTLSSQLIVCSSALVEDIWKIFGKEATAAQQVMLGRLGVLAVAVIAGLLAIDPQSNILGLVGFAWAGFGAAFGPVILLSLFWRRLTSMGALCGMISGAVVVGVWGNVDVLSDFLYEIVPGFVACLAVAYVVSLMGPRPAADEAIQAEFDEMSKWADTLKV</sequence>
<dbReference type="RefSeq" id="WP_252594052.1">
    <property type="nucleotide sequence ID" value="NZ_CP099489.1"/>
</dbReference>
<evidence type="ECO:0000256" key="2">
    <source>
        <dbReference type="ARBA" id="ARBA00006434"/>
    </source>
</evidence>
<keyword evidence="3 14" id="KW-0813">Transport</keyword>
<dbReference type="EMBL" id="CP099489">
    <property type="protein sequence ID" value="USQ80674.1"/>
    <property type="molecule type" value="Genomic_DNA"/>
</dbReference>
<feature type="transmembrane region" description="Helical" evidence="14">
    <location>
        <begin position="242"/>
        <end position="262"/>
    </location>
</feature>
<feature type="transmembrane region" description="Helical" evidence="14">
    <location>
        <begin position="127"/>
        <end position="152"/>
    </location>
</feature>
<keyword evidence="10 14" id="KW-0472">Membrane</keyword>
<proteinExistence type="inferred from homology"/>
<evidence type="ECO:0000256" key="13">
    <source>
        <dbReference type="RuleBase" id="RU362091"/>
    </source>
</evidence>
<dbReference type="NCBIfam" id="TIGR02121">
    <property type="entry name" value="Na_Pro_sym"/>
    <property type="match status" value="1"/>
</dbReference>
<dbReference type="Gene3D" id="1.20.1730.10">
    <property type="entry name" value="Sodium/glucose cotransporter"/>
    <property type="match status" value="1"/>
</dbReference>
<comment type="similarity">
    <text evidence="2 13">Belongs to the sodium:solute symporter (SSF) (TC 2.A.21) family.</text>
</comment>
<dbReference type="Proteomes" id="UP001056455">
    <property type="component" value="Chromosome"/>
</dbReference>
<feature type="transmembrane region" description="Helical" evidence="14">
    <location>
        <begin position="461"/>
        <end position="479"/>
    </location>
</feature>
<feature type="transmembrane region" description="Helical" evidence="14">
    <location>
        <begin position="6"/>
        <end position="26"/>
    </location>
</feature>
<keyword evidence="14" id="KW-0029">Amino-acid transport</keyword>
<evidence type="ECO:0000256" key="8">
    <source>
        <dbReference type="ARBA" id="ARBA00023053"/>
    </source>
</evidence>
<organism evidence="15 16">
    <name type="scientific">Ornithinimicrobium faecis</name>
    <dbReference type="NCBI Taxonomy" id="2934158"/>
    <lineage>
        <taxon>Bacteria</taxon>
        <taxon>Bacillati</taxon>
        <taxon>Actinomycetota</taxon>
        <taxon>Actinomycetes</taxon>
        <taxon>Micrococcales</taxon>
        <taxon>Ornithinimicrobiaceae</taxon>
        <taxon>Ornithinimicrobium</taxon>
    </lineage>
</organism>
<feature type="transmembrane region" description="Helical" evidence="14">
    <location>
        <begin position="381"/>
        <end position="399"/>
    </location>
</feature>
<dbReference type="InterPro" id="IPR011851">
    <property type="entry name" value="Na/Pro_symporter"/>
</dbReference>
<evidence type="ECO:0000256" key="10">
    <source>
        <dbReference type="ARBA" id="ARBA00023136"/>
    </source>
</evidence>
<reference evidence="15" key="1">
    <citation type="submission" date="2022-06" db="EMBL/GenBank/DDBJ databases">
        <title>Ornithinimicrobium HY1793.</title>
        <authorList>
            <person name="Huang Y."/>
        </authorList>
    </citation>
    <scope>NUCLEOTIDE SEQUENCE</scope>
    <source>
        <strain evidence="15">HY1793</strain>
    </source>
</reference>
<evidence type="ECO:0000256" key="3">
    <source>
        <dbReference type="ARBA" id="ARBA00022448"/>
    </source>
</evidence>
<keyword evidence="11 14" id="KW-0739">Sodium transport</keyword>
<keyword evidence="9 14" id="KW-0406">Ion transport</keyword>
<dbReference type="CDD" id="cd11475">
    <property type="entry name" value="SLC5sbd_PutP"/>
    <property type="match status" value="1"/>
</dbReference>
<evidence type="ECO:0000256" key="14">
    <source>
        <dbReference type="RuleBase" id="RU366012"/>
    </source>
</evidence>
<keyword evidence="16" id="KW-1185">Reference proteome</keyword>
<evidence type="ECO:0000256" key="7">
    <source>
        <dbReference type="ARBA" id="ARBA00022989"/>
    </source>
</evidence>
<keyword evidence="6 14" id="KW-0769">Symport</keyword>
<gene>
    <name evidence="15" type="primary">putP</name>
    <name evidence="15" type="ORF">NF556_03170</name>
</gene>
<evidence type="ECO:0000313" key="16">
    <source>
        <dbReference type="Proteomes" id="UP001056455"/>
    </source>
</evidence>
<evidence type="ECO:0000256" key="11">
    <source>
        <dbReference type="ARBA" id="ARBA00023201"/>
    </source>
</evidence>
<feature type="transmembrane region" description="Helical" evidence="14">
    <location>
        <begin position="164"/>
        <end position="185"/>
    </location>
</feature>
<feature type="transmembrane region" description="Helical" evidence="14">
    <location>
        <begin position="436"/>
        <end position="455"/>
    </location>
</feature>
<evidence type="ECO:0000256" key="6">
    <source>
        <dbReference type="ARBA" id="ARBA00022847"/>
    </source>
</evidence>
<dbReference type="InterPro" id="IPR001734">
    <property type="entry name" value="Na/solute_symporter"/>
</dbReference>
<name>A0ABY4YVW8_9MICO</name>
<keyword evidence="4 14" id="KW-1003">Cell membrane</keyword>
<dbReference type="PROSITE" id="PS50283">
    <property type="entry name" value="NA_SOLUT_SYMP_3"/>
    <property type="match status" value="1"/>
</dbReference>
<comment type="catalytic activity">
    <reaction evidence="12">
        <text>L-proline(in) + Na(+)(in) = L-proline(out) + Na(+)(out)</text>
        <dbReference type="Rhea" id="RHEA:28967"/>
        <dbReference type="ChEBI" id="CHEBI:29101"/>
        <dbReference type="ChEBI" id="CHEBI:60039"/>
    </reaction>
</comment>
<dbReference type="PANTHER" id="PTHR48086">
    <property type="entry name" value="SODIUM/PROLINE SYMPORTER-RELATED"/>
    <property type="match status" value="1"/>
</dbReference>
<dbReference type="PANTHER" id="PTHR48086:SF3">
    <property type="entry name" value="SODIUM_PROLINE SYMPORTER"/>
    <property type="match status" value="1"/>
</dbReference>
<feature type="transmembrane region" description="Helical" evidence="14">
    <location>
        <begin position="330"/>
        <end position="351"/>
    </location>
</feature>
<evidence type="ECO:0000256" key="1">
    <source>
        <dbReference type="ARBA" id="ARBA00004651"/>
    </source>
</evidence>
<dbReference type="InterPro" id="IPR050277">
    <property type="entry name" value="Sodium:Solute_Symporter"/>
</dbReference>
<comment type="function">
    <text evidence="14">Catalyzes the sodium-dependent uptake of extracellular L-proline.</text>
</comment>
<keyword evidence="5 14" id="KW-0812">Transmembrane</keyword>
<feature type="transmembrane region" description="Helical" evidence="14">
    <location>
        <begin position="192"/>
        <end position="212"/>
    </location>
</feature>
<protein>
    <recommendedName>
        <fullName evidence="14">Sodium/proline symporter</fullName>
    </recommendedName>
    <alternativeName>
        <fullName evidence="14">Proline permease</fullName>
    </alternativeName>
</protein>
<feature type="transmembrane region" description="Helical" evidence="14">
    <location>
        <begin position="68"/>
        <end position="90"/>
    </location>
</feature>
<feature type="transmembrane region" description="Helical" evidence="14">
    <location>
        <begin position="290"/>
        <end position="310"/>
    </location>
</feature>
<evidence type="ECO:0000256" key="9">
    <source>
        <dbReference type="ARBA" id="ARBA00023065"/>
    </source>
</evidence>
<evidence type="ECO:0000256" key="5">
    <source>
        <dbReference type="ARBA" id="ARBA00022692"/>
    </source>
</evidence>
<comment type="subcellular location">
    <subcellularLocation>
        <location evidence="1 14">Cell membrane</location>
        <topology evidence="1 14">Multi-pass membrane protein</topology>
    </subcellularLocation>
</comment>
<feature type="transmembrane region" description="Helical" evidence="14">
    <location>
        <begin position="405"/>
        <end position="429"/>
    </location>
</feature>
<dbReference type="InterPro" id="IPR038377">
    <property type="entry name" value="Na/Glc_symporter_sf"/>
</dbReference>
<evidence type="ECO:0000256" key="12">
    <source>
        <dbReference type="ARBA" id="ARBA00033708"/>
    </source>
</evidence>